<dbReference type="Proteomes" id="UP000051574">
    <property type="component" value="Unassembled WGS sequence"/>
</dbReference>
<evidence type="ECO:0000256" key="1">
    <source>
        <dbReference type="SAM" id="MobiDB-lite"/>
    </source>
</evidence>
<evidence type="ECO:0000313" key="2">
    <source>
        <dbReference type="EMBL" id="KRT78374.1"/>
    </source>
</evidence>
<dbReference type="AlphaFoldDB" id="A0A0T6ATJ5"/>
<evidence type="ECO:0000313" key="3">
    <source>
        <dbReference type="Proteomes" id="UP000051574"/>
    </source>
</evidence>
<feature type="region of interest" description="Disordered" evidence="1">
    <location>
        <begin position="1"/>
        <end position="20"/>
    </location>
</feature>
<comment type="caution">
    <text evidence="2">The sequence shown here is derived from an EMBL/GenBank/DDBJ whole genome shotgun (WGS) entry which is preliminary data.</text>
</comment>
<sequence>KHHIPQPMEKQPLLEEHKQQTNSIKVTQHNIENATRSSIILQPPTSQHTINSPLFAHLGQMVSTPIGPPTTEEPIATVPSNTCNVQLSPSKVSVTTANVPPVQLLTNITTAVSPPSYQSSTTFGQNILTNIPNAQGHTFPVLYGTSMQFISSTSDLQPASLYNEYMQNPYNFNNVQSGDVPVTRTSNIILSDNSLNVQTINDTQNVVVATNVTEGVTNTSSIDLNKNVDNETRDEQQNIFQSSNYFSNEQNVVSQSGMEFLDSIEQRNLSIGQNINIPISTAPSTNSVV</sequence>
<name>A0A0T6ATJ5_9SCAR</name>
<feature type="non-terminal residue" evidence="2">
    <location>
        <position position="1"/>
    </location>
</feature>
<keyword evidence="3" id="KW-1185">Reference proteome</keyword>
<dbReference type="EMBL" id="LJIG01022855">
    <property type="protein sequence ID" value="KRT78374.1"/>
    <property type="molecule type" value="Genomic_DNA"/>
</dbReference>
<dbReference type="OrthoDB" id="10258608at2759"/>
<gene>
    <name evidence="2" type="ORF">AMK59_7537</name>
</gene>
<protein>
    <submittedName>
        <fullName evidence="2">Uncharacterized protein</fullName>
    </submittedName>
</protein>
<accession>A0A0T6ATJ5</accession>
<reference evidence="2 3" key="1">
    <citation type="submission" date="2015-09" db="EMBL/GenBank/DDBJ databases">
        <title>Draft genome of the scarab beetle Oryctes borbonicus.</title>
        <authorList>
            <person name="Meyer J.M."/>
            <person name="Markov G.V."/>
            <person name="Baskaran P."/>
            <person name="Herrmann M."/>
            <person name="Sommer R.J."/>
            <person name="Roedelsperger C."/>
        </authorList>
    </citation>
    <scope>NUCLEOTIDE SEQUENCE [LARGE SCALE GENOMIC DNA]</scope>
    <source>
        <strain evidence="2">OB123</strain>
        <tissue evidence="2">Whole animal</tissue>
    </source>
</reference>
<organism evidence="2 3">
    <name type="scientific">Oryctes borbonicus</name>
    <dbReference type="NCBI Taxonomy" id="1629725"/>
    <lineage>
        <taxon>Eukaryota</taxon>
        <taxon>Metazoa</taxon>
        <taxon>Ecdysozoa</taxon>
        <taxon>Arthropoda</taxon>
        <taxon>Hexapoda</taxon>
        <taxon>Insecta</taxon>
        <taxon>Pterygota</taxon>
        <taxon>Neoptera</taxon>
        <taxon>Endopterygota</taxon>
        <taxon>Coleoptera</taxon>
        <taxon>Polyphaga</taxon>
        <taxon>Scarabaeiformia</taxon>
        <taxon>Scarabaeidae</taxon>
        <taxon>Dynastinae</taxon>
        <taxon>Oryctes</taxon>
    </lineage>
</organism>
<proteinExistence type="predicted"/>